<dbReference type="InParanoid" id="A0A0C2T069"/>
<evidence type="ECO:0000313" key="2">
    <source>
        <dbReference type="EMBL" id="KIL69195.1"/>
    </source>
</evidence>
<organism evidence="2 3">
    <name type="scientific">Amanita muscaria (strain Koide BX008)</name>
    <dbReference type="NCBI Taxonomy" id="946122"/>
    <lineage>
        <taxon>Eukaryota</taxon>
        <taxon>Fungi</taxon>
        <taxon>Dikarya</taxon>
        <taxon>Basidiomycota</taxon>
        <taxon>Agaricomycotina</taxon>
        <taxon>Agaricomycetes</taxon>
        <taxon>Agaricomycetidae</taxon>
        <taxon>Agaricales</taxon>
        <taxon>Pluteineae</taxon>
        <taxon>Amanitaceae</taxon>
        <taxon>Amanita</taxon>
    </lineage>
</organism>
<feature type="compositionally biased region" description="Low complexity" evidence="1">
    <location>
        <begin position="14"/>
        <end position="26"/>
    </location>
</feature>
<gene>
    <name evidence="2" type="ORF">M378DRAFT_769672</name>
</gene>
<evidence type="ECO:0000313" key="3">
    <source>
        <dbReference type="Proteomes" id="UP000054549"/>
    </source>
</evidence>
<reference evidence="2 3" key="1">
    <citation type="submission" date="2014-04" db="EMBL/GenBank/DDBJ databases">
        <title>Evolutionary Origins and Diversification of the Mycorrhizal Mutualists.</title>
        <authorList>
            <consortium name="DOE Joint Genome Institute"/>
            <consortium name="Mycorrhizal Genomics Consortium"/>
            <person name="Kohler A."/>
            <person name="Kuo A."/>
            <person name="Nagy L.G."/>
            <person name="Floudas D."/>
            <person name="Copeland A."/>
            <person name="Barry K.W."/>
            <person name="Cichocki N."/>
            <person name="Veneault-Fourrey C."/>
            <person name="LaButti K."/>
            <person name="Lindquist E.A."/>
            <person name="Lipzen A."/>
            <person name="Lundell T."/>
            <person name="Morin E."/>
            <person name="Murat C."/>
            <person name="Riley R."/>
            <person name="Ohm R."/>
            <person name="Sun H."/>
            <person name="Tunlid A."/>
            <person name="Henrissat B."/>
            <person name="Grigoriev I.V."/>
            <person name="Hibbett D.S."/>
            <person name="Martin F."/>
        </authorList>
    </citation>
    <scope>NUCLEOTIDE SEQUENCE [LARGE SCALE GENOMIC DNA]</scope>
    <source>
        <strain evidence="2 3">Koide BX008</strain>
    </source>
</reference>
<name>A0A0C2T069_AMAMK</name>
<proteinExistence type="predicted"/>
<dbReference type="EMBL" id="KN818226">
    <property type="protein sequence ID" value="KIL69195.1"/>
    <property type="molecule type" value="Genomic_DNA"/>
</dbReference>
<accession>A0A0C2T069</accession>
<dbReference type="Proteomes" id="UP000054549">
    <property type="component" value="Unassembled WGS sequence"/>
</dbReference>
<feature type="region of interest" description="Disordered" evidence="1">
    <location>
        <begin position="14"/>
        <end position="46"/>
    </location>
</feature>
<protein>
    <submittedName>
        <fullName evidence="2">Uncharacterized protein</fullName>
    </submittedName>
</protein>
<sequence length="88" mass="10001">MYYIGLRPCLAQPNDNDNIDSNSRSNKLAKLSRTSKPQHHPAKSFRILSPSEVSPGARIHLNSCMRTKGMRVCVPRSETVRLAFYRMP</sequence>
<evidence type="ECO:0000256" key="1">
    <source>
        <dbReference type="SAM" id="MobiDB-lite"/>
    </source>
</evidence>
<keyword evidence="3" id="KW-1185">Reference proteome</keyword>
<dbReference type="AlphaFoldDB" id="A0A0C2T069"/>
<dbReference type="HOGENOM" id="CLU_2468578_0_0_1"/>